<keyword evidence="8" id="KW-0732">Signal</keyword>
<dbReference type="Pfam" id="PF13899">
    <property type="entry name" value="Thioredoxin_7"/>
    <property type="match status" value="1"/>
</dbReference>
<dbReference type="GO" id="GO:0015035">
    <property type="term" value="F:protein-disulfide reductase activity"/>
    <property type="evidence" value="ECO:0007669"/>
    <property type="project" value="TreeGrafter"/>
</dbReference>
<keyword evidence="2 7" id="KW-0812">Transmembrane</keyword>
<feature type="transmembrane region" description="Helical" evidence="7">
    <location>
        <begin position="385"/>
        <end position="408"/>
    </location>
</feature>
<evidence type="ECO:0000256" key="1">
    <source>
        <dbReference type="ARBA" id="ARBA00004141"/>
    </source>
</evidence>
<accession>A0A2T6AC51</accession>
<evidence type="ECO:0000256" key="6">
    <source>
        <dbReference type="ARBA" id="ARBA00023284"/>
    </source>
</evidence>
<dbReference type="CDD" id="cd02953">
    <property type="entry name" value="DsbDgamma"/>
    <property type="match status" value="1"/>
</dbReference>
<keyword evidence="6" id="KW-0676">Redox-active center</keyword>
<gene>
    <name evidence="11" type="ORF">C8N44_12919</name>
</gene>
<dbReference type="Proteomes" id="UP000244069">
    <property type="component" value="Unassembled WGS sequence"/>
</dbReference>
<dbReference type="PANTHER" id="PTHR32234">
    <property type="entry name" value="THIOL:DISULFIDE INTERCHANGE PROTEIN DSBD"/>
    <property type="match status" value="1"/>
</dbReference>
<feature type="transmembrane region" description="Helical" evidence="7">
    <location>
        <begin position="502"/>
        <end position="520"/>
    </location>
</feature>
<dbReference type="GO" id="GO:0016020">
    <property type="term" value="C:membrane"/>
    <property type="evidence" value="ECO:0007669"/>
    <property type="project" value="UniProtKB-SubCell"/>
</dbReference>
<feature type="domain" description="Thiol:disulfide interchange protein DsbD N-terminal" evidence="10">
    <location>
        <begin position="56"/>
        <end position="157"/>
    </location>
</feature>
<keyword evidence="5 7" id="KW-0472">Membrane</keyword>
<dbReference type="AlphaFoldDB" id="A0A2T6AC51"/>
<feature type="transmembrane region" description="Helical" evidence="7">
    <location>
        <begin position="462"/>
        <end position="490"/>
    </location>
</feature>
<dbReference type="PANTHER" id="PTHR32234:SF3">
    <property type="entry name" value="SUPPRESSION OF COPPER SENSITIVITY PROTEIN"/>
    <property type="match status" value="1"/>
</dbReference>
<comment type="caution">
    <text evidence="11">The sequence shown here is derived from an EMBL/GenBank/DDBJ whole genome shotgun (WGS) entry which is preliminary data.</text>
</comment>
<dbReference type="InterPro" id="IPR003834">
    <property type="entry name" value="Cyt_c_assmbl_TM_dom"/>
</dbReference>
<protein>
    <submittedName>
        <fullName evidence="11">Suppressor for copper-sensitivity B</fullName>
    </submittedName>
</protein>
<dbReference type="InterPro" id="IPR028250">
    <property type="entry name" value="DsbDN"/>
</dbReference>
<evidence type="ECO:0000256" key="7">
    <source>
        <dbReference type="SAM" id="Phobius"/>
    </source>
</evidence>
<sequence>MLHNMLTTYRFVMVIAAAALGTTPAVHAASSQPYESPAVTARLISAQDGVPDSGRTLSGGLDLDLGDGWKTYWRSPGEVGISPSVDWAGSENIAEVEFLWPAPERFTAFGIENFGYHGEVVFPLRIELARPGEPAKLEAQVSLLVCSDVCVPRDFHLSLDLPASNGIDQPVADRIAGFLARVPAEGDGIGVDQALFHLDNQTTALTISLRSATPFKDPDVFPELGADNALGKPDVRLGDGGRRLWATLPVLSTDDATLHDPVLTVTDGPDRAFTVTPDRAAEAPAPPFSIATAAPGIETLIWIALVAFLGGLILNVMPCVLPVLSIKLSTVMKHGEQDRRTVRAGFLAAAGGALTFMWGLALILFLLQRAGVVVGWGLQFQNPLFLAAMVLLLSVFSANMLGGFEFSLPSGLQTRLANSGRGHGHAADFLTGMFGAVMATPCSAPFLGTAIAFALAGRGIDIFIVFTSLGIGLAVPYLLVAAVPGAISLLPKPGRWMVALRFLLGGLLMATVAWLLWVMAGVAGTAAAAAVGGLALALAVALSVPRLPSAARWPIVAACAGLSLIAVPQLTKTEATEVAVSSLGWMPFDRAEIARRVSRGEVVFVDVTADWCLTCKANKALVIERDPVLTALRAEGTVPMQADWTRPDETISRYLESFDRYGIPFNAVYGPGVPDGIVLSEILSGEAVINALRSASGDRATTSGLLDQDW</sequence>
<feature type="transmembrane region" description="Helical" evidence="7">
    <location>
        <begin position="344"/>
        <end position="365"/>
    </location>
</feature>
<evidence type="ECO:0000256" key="8">
    <source>
        <dbReference type="SAM" id="SignalP"/>
    </source>
</evidence>
<feature type="domain" description="Cytochrome C biogenesis protein transmembrane" evidence="9">
    <location>
        <begin position="302"/>
        <end position="516"/>
    </location>
</feature>
<feature type="transmembrane region" description="Helical" evidence="7">
    <location>
        <begin position="526"/>
        <end position="544"/>
    </location>
</feature>
<dbReference type="GO" id="GO:0017004">
    <property type="term" value="P:cytochrome complex assembly"/>
    <property type="evidence" value="ECO:0007669"/>
    <property type="project" value="UniProtKB-KW"/>
</dbReference>
<feature type="transmembrane region" description="Helical" evidence="7">
    <location>
        <begin position="300"/>
        <end position="324"/>
    </location>
</feature>
<dbReference type="EMBL" id="QBKN01000029">
    <property type="protein sequence ID" value="PTX41352.1"/>
    <property type="molecule type" value="Genomic_DNA"/>
</dbReference>
<evidence type="ECO:0000259" key="10">
    <source>
        <dbReference type="Pfam" id="PF11412"/>
    </source>
</evidence>
<evidence type="ECO:0000313" key="11">
    <source>
        <dbReference type="EMBL" id="PTX41352.1"/>
    </source>
</evidence>
<feature type="chain" id="PRO_5015452456" evidence="8">
    <location>
        <begin position="29"/>
        <end position="710"/>
    </location>
</feature>
<dbReference type="GO" id="GO:0045454">
    <property type="term" value="P:cell redox homeostasis"/>
    <property type="evidence" value="ECO:0007669"/>
    <property type="project" value="TreeGrafter"/>
</dbReference>
<evidence type="ECO:0000259" key="9">
    <source>
        <dbReference type="Pfam" id="PF02683"/>
    </source>
</evidence>
<reference evidence="11 12" key="1">
    <citation type="submission" date="2018-04" db="EMBL/GenBank/DDBJ databases">
        <title>Genomic Encyclopedia of Archaeal and Bacterial Type Strains, Phase II (KMG-II): from individual species to whole genera.</title>
        <authorList>
            <person name="Goeker M."/>
        </authorList>
    </citation>
    <scope>NUCLEOTIDE SEQUENCE [LARGE SCALE GENOMIC DNA]</scope>
    <source>
        <strain evidence="11 12">DSM 29329</strain>
    </source>
</reference>
<dbReference type="Gene3D" id="3.40.30.10">
    <property type="entry name" value="Glutaredoxin"/>
    <property type="match status" value="1"/>
</dbReference>
<keyword evidence="4 7" id="KW-1133">Transmembrane helix</keyword>
<dbReference type="SUPFAM" id="SSF52833">
    <property type="entry name" value="Thioredoxin-like"/>
    <property type="match status" value="1"/>
</dbReference>
<dbReference type="Pfam" id="PF02683">
    <property type="entry name" value="DsbD_TM"/>
    <property type="match status" value="1"/>
</dbReference>
<evidence type="ECO:0000256" key="4">
    <source>
        <dbReference type="ARBA" id="ARBA00022989"/>
    </source>
</evidence>
<name>A0A2T6AC51_9RHOB</name>
<dbReference type="PROSITE" id="PS00194">
    <property type="entry name" value="THIOREDOXIN_1"/>
    <property type="match status" value="1"/>
</dbReference>
<feature type="transmembrane region" description="Helical" evidence="7">
    <location>
        <begin position="429"/>
        <end position="456"/>
    </location>
</feature>
<dbReference type="InterPro" id="IPR017937">
    <property type="entry name" value="Thioredoxin_CS"/>
</dbReference>
<dbReference type="InterPro" id="IPR035671">
    <property type="entry name" value="DsbD_gamma"/>
</dbReference>
<keyword evidence="3" id="KW-0201">Cytochrome c-type biogenesis</keyword>
<feature type="signal peptide" evidence="8">
    <location>
        <begin position="1"/>
        <end position="28"/>
    </location>
</feature>
<organism evidence="11 12">
    <name type="scientific">Allosediminivita pacifica</name>
    <dbReference type="NCBI Taxonomy" id="1267769"/>
    <lineage>
        <taxon>Bacteria</taxon>
        <taxon>Pseudomonadati</taxon>
        <taxon>Pseudomonadota</taxon>
        <taxon>Alphaproteobacteria</taxon>
        <taxon>Rhodobacterales</taxon>
        <taxon>Paracoccaceae</taxon>
        <taxon>Allosediminivita</taxon>
    </lineage>
</organism>
<comment type="subcellular location">
    <subcellularLocation>
        <location evidence="1">Membrane</location>
        <topology evidence="1">Multi-pass membrane protein</topology>
    </subcellularLocation>
</comment>
<keyword evidence="12" id="KW-1185">Reference proteome</keyword>
<dbReference type="InterPro" id="IPR036249">
    <property type="entry name" value="Thioredoxin-like_sf"/>
</dbReference>
<proteinExistence type="predicted"/>
<evidence type="ECO:0000256" key="5">
    <source>
        <dbReference type="ARBA" id="ARBA00023136"/>
    </source>
</evidence>
<evidence type="ECO:0000256" key="3">
    <source>
        <dbReference type="ARBA" id="ARBA00022748"/>
    </source>
</evidence>
<evidence type="ECO:0000313" key="12">
    <source>
        <dbReference type="Proteomes" id="UP000244069"/>
    </source>
</evidence>
<evidence type="ECO:0000256" key="2">
    <source>
        <dbReference type="ARBA" id="ARBA00022692"/>
    </source>
</evidence>
<dbReference type="Pfam" id="PF11412">
    <property type="entry name" value="DsbD_N"/>
    <property type="match status" value="1"/>
</dbReference>